<dbReference type="InterPro" id="IPR000182">
    <property type="entry name" value="GNAT_dom"/>
</dbReference>
<organism evidence="2 3">
    <name type="scientific">Streptococcus pseudoporcinus</name>
    <dbReference type="NCBI Taxonomy" id="361101"/>
    <lineage>
        <taxon>Bacteria</taxon>
        <taxon>Bacillati</taxon>
        <taxon>Bacillota</taxon>
        <taxon>Bacilli</taxon>
        <taxon>Lactobacillales</taxon>
        <taxon>Streptococcaceae</taxon>
        <taxon>Streptococcus</taxon>
    </lineage>
</organism>
<evidence type="ECO:0000259" key="1">
    <source>
        <dbReference type="PROSITE" id="PS51186"/>
    </source>
</evidence>
<name>A0A4U9Y0A8_9STRE</name>
<evidence type="ECO:0000313" key="2">
    <source>
        <dbReference type="EMBL" id="VTS18441.1"/>
    </source>
</evidence>
<feature type="domain" description="N-acetyltransferase" evidence="1">
    <location>
        <begin position="1"/>
        <end position="166"/>
    </location>
</feature>
<dbReference type="GO" id="GO:0016747">
    <property type="term" value="F:acyltransferase activity, transferring groups other than amino-acyl groups"/>
    <property type="evidence" value="ECO:0007669"/>
    <property type="project" value="InterPro"/>
</dbReference>
<dbReference type="RefSeq" id="WP_077322361.1">
    <property type="nucleotide sequence ID" value="NZ_CABEHT010000001.1"/>
</dbReference>
<evidence type="ECO:0000313" key="3">
    <source>
        <dbReference type="Proteomes" id="UP000394068"/>
    </source>
</evidence>
<gene>
    <name evidence="2" type="ORF">NCTC5386_01636</name>
</gene>
<accession>A0A4U9Y0A8</accession>
<proteinExistence type="predicted"/>
<dbReference type="AlphaFoldDB" id="A0A4U9Y0A8"/>
<dbReference type="Proteomes" id="UP000394068">
    <property type="component" value="Unassembled WGS sequence"/>
</dbReference>
<dbReference type="PROSITE" id="PS51186">
    <property type="entry name" value="GNAT"/>
    <property type="match status" value="1"/>
</dbReference>
<dbReference type="Pfam" id="PF00583">
    <property type="entry name" value="Acetyltransf_1"/>
    <property type="match status" value="1"/>
</dbReference>
<reference evidence="2 3" key="1">
    <citation type="submission" date="2019-05" db="EMBL/GenBank/DDBJ databases">
        <authorList>
            <consortium name="Pathogen Informatics"/>
        </authorList>
    </citation>
    <scope>NUCLEOTIDE SEQUENCE [LARGE SCALE GENOMIC DNA]</scope>
    <source>
        <strain evidence="2 3">NCTC5386</strain>
    </source>
</reference>
<dbReference type="EMBL" id="CABEHT010000001">
    <property type="protein sequence ID" value="VTS18441.1"/>
    <property type="molecule type" value="Genomic_DNA"/>
</dbReference>
<dbReference type="InterPro" id="IPR016181">
    <property type="entry name" value="Acyl_CoA_acyltransferase"/>
</dbReference>
<dbReference type="SUPFAM" id="SSF55729">
    <property type="entry name" value="Acyl-CoA N-acyltransferases (Nat)"/>
    <property type="match status" value="1"/>
</dbReference>
<dbReference type="Gene3D" id="3.40.630.30">
    <property type="match status" value="1"/>
</dbReference>
<protein>
    <submittedName>
        <fullName evidence="2">GNAT family acetyltransferase</fullName>
    </submittedName>
</protein>
<keyword evidence="2" id="KW-0808">Transferase</keyword>
<sequence length="183" mass="20727">MDIRLAFPNEVDVIMAIIEDAKEVLAAYGSDQWQDGYPTEDLIIEDIIDGVGYVALEDGKVIAYAAAIYGNEEAYNAIYDGQWLTDNRDYLTFHRIAVTKNIQGQGIEQTFVEGLIEGFDYEDFRCDTHEKNLAMQAILSKLGFQLCGKVPLSGVRLAYQKLKKEDGKAVKYQEIDEDSRYDF</sequence>